<name>A0A1I5P5V7_9EURY</name>
<keyword evidence="1" id="KW-0812">Transmembrane</keyword>
<keyword evidence="3" id="KW-1185">Reference proteome</keyword>
<protein>
    <submittedName>
        <fullName evidence="2">Uncharacterized protein</fullName>
    </submittedName>
</protein>
<evidence type="ECO:0000313" key="2">
    <source>
        <dbReference type="EMBL" id="SFP29425.1"/>
    </source>
</evidence>
<dbReference type="Proteomes" id="UP000183769">
    <property type="component" value="Unassembled WGS sequence"/>
</dbReference>
<gene>
    <name evidence="2" type="ORF">SAMN05216277_102369</name>
</gene>
<feature type="transmembrane region" description="Helical" evidence="1">
    <location>
        <begin position="7"/>
        <end position="27"/>
    </location>
</feature>
<evidence type="ECO:0000256" key="1">
    <source>
        <dbReference type="SAM" id="Phobius"/>
    </source>
</evidence>
<keyword evidence="1" id="KW-0472">Membrane</keyword>
<reference evidence="3" key="1">
    <citation type="submission" date="2016-10" db="EMBL/GenBank/DDBJ databases">
        <authorList>
            <person name="Varghese N."/>
            <person name="Submissions S."/>
        </authorList>
    </citation>
    <scope>NUCLEOTIDE SEQUENCE [LARGE SCALE GENOMIC DNA]</scope>
    <source>
        <strain evidence="3">CGMCC 1.10329</strain>
    </source>
</reference>
<proteinExistence type="predicted"/>
<feature type="transmembrane region" description="Helical" evidence="1">
    <location>
        <begin position="39"/>
        <end position="60"/>
    </location>
</feature>
<dbReference type="EMBL" id="FOXI01000002">
    <property type="protein sequence ID" value="SFP29425.1"/>
    <property type="molecule type" value="Genomic_DNA"/>
</dbReference>
<dbReference type="RefSeq" id="WP_074876057.1">
    <property type="nucleotide sequence ID" value="NZ_FOXI01000002.1"/>
</dbReference>
<sequence length="73" mass="7518">MIENESSMPYLLTGAMTVGLAVLLLGVELGTEMGMHNAALAQPLQAVGGAVIVGGVLLLARYLDDLPDRDGGH</sequence>
<evidence type="ECO:0000313" key="3">
    <source>
        <dbReference type="Proteomes" id="UP000183769"/>
    </source>
</evidence>
<accession>A0A1I5P5V7</accession>
<organism evidence="2 3">
    <name type="scientific">Halolamina pelagica</name>
    <dbReference type="NCBI Taxonomy" id="699431"/>
    <lineage>
        <taxon>Archaea</taxon>
        <taxon>Methanobacteriati</taxon>
        <taxon>Methanobacteriota</taxon>
        <taxon>Stenosarchaea group</taxon>
        <taxon>Halobacteria</taxon>
        <taxon>Halobacteriales</taxon>
        <taxon>Haloferacaceae</taxon>
    </lineage>
</organism>
<dbReference type="AlphaFoldDB" id="A0A1I5P5V7"/>
<keyword evidence="1" id="KW-1133">Transmembrane helix</keyword>